<evidence type="ECO:0000313" key="3">
    <source>
        <dbReference type="Proteomes" id="UP000287651"/>
    </source>
</evidence>
<comment type="caution">
    <text evidence="2">The sequence shown here is derived from an EMBL/GenBank/DDBJ whole genome shotgun (WGS) entry which is preliminary data.</text>
</comment>
<sequence length="117" mass="13222">MEEEGRRKKRRRGIVRIGRERERGGEREARGKERRTRWDEATRVGLVTACHSRCGNRTVGGVKPPPHAYSYSRRSSIGRCLRVARDGTPFRSQTSIMIGGYNPHVGPMCGPTASEDR</sequence>
<feature type="compositionally biased region" description="Basic and acidic residues" evidence="1">
    <location>
        <begin position="17"/>
        <end position="34"/>
    </location>
</feature>
<name>A0A427B394_ENSVE</name>
<reference evidence="2 3" key="1">
    <citation type="journal article" date="2014" name="Agronomy (Basel)">
        <title>A Draft Genome Sequence for Ensete ventricosum, the Drought-Tolerant Tree Against Hunger.</title>
        <authorList>
            <person name="Harrison J."/>
            <person name="Moore K.A."/>
            <person name="Paszkiewicz K."/>
            <person name="Jones T."/>
            <person name="Grant M."/>
            <person name="Ambacheew D."/>
            <person name="Muzemil S."/>
            <person name="Studholme D.J."/>
        </authorList>
    </citation>
    <scope>NUCLEOTIDE SEQUENCE [LARGE SCALE GENOMIC DNA]</scope>
</reference>
<dbReference type="EMBL" id="AMZH03000595">
    <property type="protein sequence ID" value="RRT82931.1"/>
    <property type="molecule type" value="Genomic_DNA"/>
</dbReference>
<gene>
    <name evidence="2" type="ORF">B296_00018979</name>
</gene>
<dbReference type="Proteomes" id="UP000287651">
    <property type="component" value="Unassembled WGS sequence"/>
</dbReference>
<evidence type="ECO:0000313" key="2">
    <source>
        <dbReference type="EMBL" id="RRT82931.1"/>
    </source>
</evidence>
<feature type="region of interest" description="Disordered" evidence="1">
    <location>
        <begin position="1"/>
        <end position="34"/>
    </location>
</feature>
<protein>
    <submittedName>
        <fullName evidence="2">Uncharacterized protein</fullName>
    </submittedName>
</protein>
<accession>A0A427B394</accession>
<dbReference type="AlphaFoldDB" id="A0A427B394"/>
<proteinExistence type="predicted"/>
<evidence type="ECO:0000256" key="1">
    <source>
        <dbReference type="SAM" id="MobiDB-lite"/>
    </source>
</evidence>
<organism evidence="2 3">
    <name type="scientific">Ensete ventricosum</name>
    <name type="common">Abyssinian banana</name>
    <name type="synonym">Musa ensete</name>
    <dbReference type="NCBI Taxonomy" id="4639"/>
    <lineage>
        <taxon>Eukaryota</taxon>
        <taxon>Viridiplantae</taxon>
        <taxon>Streptophyta</taxon>
        <taxon>Embryophyta</taxon>
        <taxon>Tracheophyta</taxon>
        <taxon>Spermatophyta</taxon>
        <taxon>Magnoliopsida</taxon>
        <taxon>Liliopsida</taxon>
        <taxon>Zingiberales</taxon>
        <taxon>Musaceae</taxon>
        <taxon>Ensete</taxon>
    </lineage>
</organism>